<reference evidence="1 2" key="1">
    <citation type="submission" date="2015-03" db="EMBL/GenBank/DDBJ databases">
        <title>Luteipulveratus halotolerans sp. nov., a novel actinobacterium (Dermacoccaceae) from Sarawak, Malaysia.</title>
        <authorList>
            <person name="Juboi H."/>
            <person name="Basik A."/>
            <person name="Shamsul S.S."/>
            <person name="Arnold P."/>
            <person name="Schmitt E.K."/>
            <person name="Sanglier J.-J."/>
            <person name="Yeo T."/>
        </authorList>
    </citation>
    <scope>NUCLEOTIDE SEQUENCE [LARGE SCALE GENOMIC DNA]</scope>
    <source>
        <strain evidence="1 2">MN07-A0370</strain>
    </source>
</reference>
<dbReference type="OrthoDB" id="944647at2"/>
<proteinExistence type="predicted"/>
<name>A0A0K1JN97_9MICO</name>
<gene>
    <name evidence="1" type="ORF">VV02_23960</name>
</gene>
<dbReference type="EMBL" id="CP011112">
    <property type="protein sequence ID" value="AKU18189.1"/>
    <property type="molecule type" value="Genomic_DNA"/>
</dbReference>
<dbReference type="KEGG" id="lmoi:VV02_23960"/>
<evidence type="ECO:0000313" key="1">
    <source>
        <dbReference type="EMBL" id="AKU18189.1"/>
    </source>
</evidence>
<protein>
    <submittedName>
        <fullName evidence="1">Uncharacterized protein</fullName>
    </submittedName>
</protein>
<evidence type="ECO:0000313" key="2">
    <source>
        <dbReference type="Proteomes" id="UP000066480"/>
    </source>
</evidence>
<accession>A0A0K1JN97</accession>
<dbReference type="Proteomes" id="UP000066480">
    <property type="component" value="Chromosome"/>
</dbReference>
<organism evidence="1 2">
    <name type="scientific">Luteipulveratus mongoliensis</name>
    <dbReference type="NCBI Taxonomy" id="571913"/>
    <lineage>
        <taxon>Bacteria</taxon>
        <taxon>Bacillati</taxon>
        <taxon>Actinomycetota</taxon>
        <taxon>Actinomycetes</taxon>
        <taxon>Micrococcales</taxon>
        <taxon>Dermacoccaceae</taxon>
        <taxon>Luteipulveratus</taxon>
    </lineage>
</organism>
<dbReference type="RefSeq" id="WP_052595705.1">
    <property type="nucleotide sequence ID" value="NZ_CP011112.1"/>
</dbReference>
<sequence>MLASFEDACLGAWESPGAWAESIANQMLVVQDSEHADAEQLSDYLEIDYEAIVQRLWLDGRIYIARRDGGGVWIFDAAL</sequence>
<dbReference type="AlphaFoldDB" id="A0A0K1JN97"/>
<keyword evidence="2" id="KW-1185">Reference proteome</keyword>